<feature type="transmembrane region" description="Helical" evidence="1">
    <location>
        <begin position="46"/>
        <end position="65"/>
    </location>
</feature>
<keyword evidence="3" id="KW-1185">Reference proteome</keyword>
<proteinExistence type="predicted"/>
<keyword evidence="1" id="KW-1133">Transmembrane helix</keyword>
<organism evidence="2 3">
    <name type="scientific">Pelolinea submarina</name>
    <dbReference type="NCBI Taxonomy" id="913107"/>
    <lineage>
        <taxon>Bacteria</taxon>
        <taxon>Bacillati</taxon>
        <taxon>Chloroflexota</taxon>
        <taxon>Anaerolineae</taxon>
        <taxon>Anaerolineales</taxon>
        <taxon>Anaerolineaceae</taxon>
        <taxon>Pelolinea</taxon>
    </lineage>
</organism>
<keyword evidence="1" id="KW-0812">Transmembrane</keyword>
<dbReference type="EMBL" id="QUMS01000001">
    <property type="protein sequence ID" value="REG10919.1"/>
    <property type="molecule type" value="Genomic_DNA"/>
</dbReference>
<dbReference type="Proteomes" id="UP000256388">
    <property type="component" value="Unassembled WGS sequence"/>
</dbReference>
<accession>A0A347ZT75</accession>
<protein>
    <recommendedName>
        <fullName evidence="4">Nuclease-like protein</fullName>
    </recommendedName>
</protein>
<sequence length="234" mass="26957">MKIYNNQKLIKKRKILSQVILYFSMAMLTLGFLWSLSDSNKSQLTYAYLILIPAYLLVQVSIYMANKWGRSPRPDEIVASSLKGLNNQYTLYNYMTDVPHLLIGPAGVYLILPYYHSGTISYNTEKQRYQQKGGPGFFTRTFAQEGIPSIEKEDKDLIKDYQNYLQKNKLTINADPQVVNLFYSEKVELHTDNAPVINLTPDKFKDVLRQNAKKNILTDADIKQITDRLPISTE</sequence>
<evidence type="ECO:0008006" key="4">
    <source>
        <dbReference type="Google" id="ProtNLM"/>
    </source>
</evidence>
<evidence type="ECO:0000313" key="3">
    <source>
        <dbReference type="Proteomes" id="UP000256388"/>
    </source>
</evidence>
<keyword evidence="1" id="KW-0472">Membrane</keyword>
<gene>
    <name evidence="2" type="ORF">DFR64_0788</name>
</gene>
<evidence type="ECO:0000256" key="1">
    <source>
        <dbReference type="SAM" id="Phobius"/>
    </source>
</evidence>
<dbReference type="AlphaFoldDB" id="A0A347ZT75"/>
<feature type="transmembrane region" description="Helical" evidence="1">
    <location>
        <begin position="15"/>
        <end position="34"/>
    </location>
</feature>
<comment type="caution">
    <text evidence="2">The sequence shown here is derived from an EMBL/GenBank/DDBJ whole genome shotgun (WGS) entry which is preliminary data.</text>
</comment>
<evidence type="ECO:0000313" key="2">
    <source>
        <dbReference type="EMBL" id="REG10919.1"/>
    </source>
</evidence>
<name>A0A347ZT75_9CHLR</name>
<dbReference type="RefSeq" id="WP_116224070.1">
    <property type="nucleotide sequence ID" value="NZ_AP018437.1"/>
</dbReference>
<reference evidence="2 3" key="1">
    <citation type="submission" date="2018-08" db="EMBL/GenBank/DDBJ databases">
        <title>Genomic Encyclopedia of Type Strains, Phase IV (KMG-IV): sequencing the most valuable type-strain genomes for metagenomic binning, comparative biology and taxonomic classification.</title>
        <authorList>
            <person name="Goeker M."/>
        </authorList>
    </citation>
    <scope>NUCLEOTIDE SEQUENCE [LARGE SCALE GENOMIC DNA]</scope>
    <source>
        <strain evidence="2 3">DSM 23923</strain>
    </source>
</reference>
<dbReference type="OrthoDB" id="156395at2"/>